<accession>A0A0A2Y1E9</accession>
<name>A0A0A2Y1E9_9PAST</name>
<dbReference type="AlphaFoldDB" id="A0A0A2Y1E9"/>
<dbReference type="STRING" id="155515.JP36_09900"/>
<gene>
    <name evidence="1" type="ORF">JP36_09900</name>
</gene>
<evidence type="ECO:0000313" key="1">
    <source>
        <dbReference type="EMBL" id="KGQ36440.1"/>
    </source>
</evidence>
<sequence length="89" mass="10563">MYPDFLQKYLNAKLFTGEEVNLENKSVMLIYEGAFFFIKDLKVEGNKLIYYYIYHSGEGQGRDKDDYFKFKDSKLGSKKYFIDMCGNLH</sequence>
<reference evidence="1 2" key="1">
    <citation type="submission" date="2014-08" db="EMBL/GenBank/DDBJ databases">
        <title>Chaperone-usher fimbriae in a diverse selection of Gallibacterium genomes.</title>
        <authorList>
            <person name="Kudirkiene E."/>
            <person name="Bager R.J."/>
            <person name="Johnson T.J."/>
            <person name="Bojesen A.M."/>
        </authorList>
    </citation>
    <scope>NUCLEOTIDE SEQUENCE [LARGE SCALE GENOMIC DNA]</scope>
    <source>
        <strain evidence="1 2">CCM5974</strain>
    </source>
</reference>
<protein>
    <submittedName>
        <fullName evidence="1">Uncharacterized protein</fullName>
    </submittedName>
</protein>
<evidence type="ECO:0000313" key="2">
    <source>
        <dbReference type="Proteomes" id="UP000030539"/>
    </source>
</evidence>
<organism evidence="1 2">
    <name type="scientific">Gallibacterium genomosp. 1</name>
    <dbReference type="NCBI Taxonomy" id="155515"/>
    <lineage>
        <taxon>Bacteria</taxon>
        <taxon>Pseudomonadati</taxon>
        <taxon>Pseudomonadota</taxon>
        <taxon>Gammaproteobacteria</taxon>
        <taxon>Pasteurellales</taxon>
        <taxon>Pasteurellaceae</taxon>
        <taxon>Gallibacterium</taxon>
    </lineage>
</organism>
<dbReference type="RefSeq" id="WP_039174221.1">
    <property type="nucleotide sequence ID" value="NZ_JPXX01000029.1"/>
</dbReference>
<dbReference type="Proteomes" id="UP000030539">
    <property type="component" value="Unassembled WGS sequence"/>
</dbReference>
<comment type="caution">
    <text evidence="1">The sequence shown here is derived from an EMBL/GenBank/DDBJ whole genome shotgun (WGS) entry which is preliminary data.</text>
</comment>
<proteinExistence type="predicted"/>
<dbReference type="EMBL" id="JPXX01000029">
    <property type="protein sequence ID" value="KGQ36440.1"/>
    <property type="molecule type" value="Genomic_DNA"/>
</dbReference>